<sequence length="320" mass="37054">MITTFYFDEEMFQDNIFRDHPTTTDHILKTWSKYGCLAYCEKDKGYILKSLQNVPPKFSQRWSAAIQHLKKTPITLENSKLSDFESYNLVDKALTQQGVMIGILPNDFLELFQVDNTGKLEIISPLGIHDSKHFANSEKYSSLDIGVDDNIDDIWNRSLKNLSLYSKSIIIIDRYLIQNIMDDYEQGKETSIEKFSKYLSKNNKPYNINILSACDINGQRTNSDKIKAYLNDILRKKNYIVTSKITFTVGLCKNKFFSQHAHDRMIVMDKHAIQTGNGLDIFRNQPLGFCQFNIKNKELTKFDEINSRLQKNREPGLSSL</sequence>
<dbReference type="EMBL" id="FUZI01000003">
    <property type="protein sequence ID" value="SKC32369.1"/>
    <property type="molecule type" value="Genomic_DNA"/>
</dbReference>
<evidence type="ECO:0000313" key="2">
    <source>
        <dbReference type="Proteomes" id="UP000189966"/>
    </source>
</evidence>
<name>A0A1T5HZU5_9GAMM</name>
<dbReference type="AlphaFoldDB" id="A0A1T5HZU5"/>
<accession>A0A1T5HZU5</accession>
<reference evidence="1 2" key="1">
    <citation type="submission" date="2017-02" db="EMBL/GenBank/DDBJ databases">
        <authorList>
            <person name="Peterson S.W."/>
        </authorList>
    </citation>
    <scope>NUCLEOTIDE SEQUENCE [LARGE SCALE GENOMIC DNA]</scope>
    <source>
        <strain evidence="2">type strain: NCCB 100098</strain>
    </source>
</reference>
<dbReference type="Proteomes" id="UP000189966">
    <property type="component" value="Unassembled WGS sequence"/>
</dbReference>
<evidence type="ECO:0000313" key="1">
    <source>
        <dbReference type="EMBL" id="SKC32369.1"/>
    </source>
</evidence>
<gene>
    <name evidence="1" type="ORF">CZ809_01885</name>
</gene>
<dbReference type="RefSeq" id="WP_080157262.1">
    <property type="nucleotide sequence ID" value="NZ_FUZI01000003.1"/>
</dbReference>
<proteinExistence type="predicted"/>
<organism evidence="1 2">
    <name type="scientific">Photobacterium piscicola</name>
    <dbReference type="NCBI Taxonomy" id="1378299"/>
    <lineage>
        <taxon>Bacteria</taxon>
        <taxon>Pseudomonadati</taxon>
        <taxon>Pseudomonadota</taxon>
        <taxon>Gammaproteobacteria</taxon>
        <taxon>Vibrionales</taxon>
        <taxon>Vibrionaceae</taxon>
        <taxon>Photobacterium</taxon>
    </lineage>
</organism>
<protein>
    <submittedName>
        <fullName evidence="1">Uncharacterized protein</fullName>
    </submittedName>
</protein>